<comment type="caution">
    <text evidence="6">The sequence shown here is derived from an EMBL/GenBank/DDBJ whole genome shotgun (WGS) entry which is preliminary data.</text>
</comment>
<dbReference type="OrthoDB" id="10250730at2759"/>
<evidence type="ECO:0000256" key="3">
    <source>
        <dbReference type="ARBA" id="ARBA00022801"/>
    </source>
</evidence>
<protein>
    <submittedName>
        <fullName evidence="6">Metallo-beta-lactamase superfamily protein</fullName>
    </submittedName>
</protein>
<dbReference type="InterPro" id="IPR051013">
    <property type="entry name" value="MBL_superfamily_lactonases"/>
</dbReference>
<evidence type="ECO:0000313" key="6">
    <source>
        <dbReference type="EMBL" id="KAJ5155998.1"/>
    </source>
</evidence>
<evidence type="ECO:0000256" key="1">
    <source>
        <dbReference type="ARBA" id="ARBA00007749"/>
    </source>
</evidence>
<keyword evidence="2" id="KW-0479">Metal-binding</keyword>
<dbReference type="Gene3D" id="3.60.15.10">
    <property type="entry name" value="Ribonuclease Z/Hydroxyacylglutathione hydrolase-like"/>
    <property type="match status" value="1"/>
</dbReference>
<evidence type="ECO:0000256" key="4">
    <source>
        <dbReference type="ARBA" id="ARBA00022833"/>
    </source>
</evidence>
<keyword evidence="7" id="KW-1185">Reference proteome</keyword>
<comment type="similarity">
    <text evidence="1">Belongs to the metallo-beta-lactamase superfamily.</text>
</comment>
<dbReference type="GO" id="GO:0046872">
    <property type="term" value="F:metal ion binding"/>
    <property type="evidence" value="ECO:0007669"/>
    <property type="project" value="UniProtKB-KW"/>
</dbReference>
<dbReference type="Pfam" id="PF00753">
    <property type="entry name" value="Lactamase_B"/>
    <property type="match status" value="1"/>
</dbReference>
<feature type="domain" description="Metallo-beta-lactamase" evidence="5">
    <location>
        <begin position="4"/>
        <end position="211"/>
    </location>
</feature>
<dbReference type="InterPro" id="IPR001279">
    <property type="entry name" value="Metallo-B-lactamas"/>
</dbReference>
<accession>A0A9W9LHA4</accession>
<keyword evidence="4" id="KW-0862">Zinc</keyword>
<dbReference type="PANTHER" id="PTHR42978">
    <property type="entry name" value="QUORUM-QUENCHING LACTONASE YTNP-RELATED-RELATED"/>
    <property type="match status" value="1"/>
</dbReference>
<organism evidence="6 7">
    <name type="scientific">Penicillium capsulatum</name>
    <dbReference type="NCBI Taxonomy" id="69766"/>
    <lineage>
        <taxon>Eukaryota</taxon>
        <taxon>Fungi</taxon>
        <taxon>Dikarya</taxon>
        <taxon>Ascomycota</taxon>
        <taxon>Pezizomycotina</taxon>
        <taxon>Eurotiomycetes</taxon>
        <taxon>Eurotiomycetidae</taxon>
        <taxon>Eurotiales</taxon>
        <taxon>Aspergillaceae</taxon>
        <taxon>Penicillium</taxon>
    </lineage>
</organism>
<evidence type="ECO:0000313" key="7">
    <source>
        <dbReference type="Proteomes" id="UP001146351"/>
    </source>
</evidence>
<evidence type="ECO:0000259" key="5">
    <source>
        <dbReference type="SMART" id="SM00849"/>
    </source>
</evidence>
<proteinExistence type="inferred from homology"/>
<keyword evidence="3" id="KW-0378">Hydrolase</keyword>
<evidence type="ECO:0000256" key="2">
    <source>
        <dbReference type="ARBA" id="ARBA00022723"/>
    </source>
</evidence>
<dbReference type="EMBL" id="JAPQKO010000006">
    <property type="protein sequence ID" value="KAJ5155998.1"/>
    <property type="molecule type" value="Genomic_DNA"/>
</dbReference>
<dbReference type="SUPFAM" id="SSF56281">
    <property type="entry name" value="Metallo-hydrolase/oxidoreductase"/>
    <property type="match status" value="1"/>
</dbReference>
<dbReference type="GO" id="GO:0016787">
    <property type="term" value="F:hydrolase activity"/>
    <property type="evidence" value="ECO:0007669"/>
    <property type="project" value="UniProtKB-KW"/>
</dbReference>
<reference evidence="6" key="2">
    <citation type="journal article" date="2023" name="IMA Fungus">
        <title>Comparative genomic study of the Penicillium genus elucidates a diverse pangenome and 15 lateral gene transfer events.</title>
        <authorList>
            <person name="Petersen C."/>
            <person name="Sorensen T."/>
            <person name="Nielsen M.R."/>
            <person name="Sondergaard T.E."/>
            <person name="Sorensen J.L."/>
            <person name="Fitzpatrick D.A."/>
            <person name="Frisvad J.C."/>
            <person name="Nielsen K.L."/>
        </authorList>
    </citation>
    <scope>NUCLEOTIDE SEQUENCE</scope>
    <source>
        <strain evidence="6">IBT 21917</strain>
    </source>
</reference>
<name>A0A9W9LHA4_9EURO</name>
<dbReference type="InterPro" id="IPR036866">
    <property type="entry name" value="RibonucZ/Hydroxyglut_hydro"/>
</dbReference>
<dbReference type="SMART" id="SM00849">
    <property type="entry name" value="Lactamase_B"/>
    <property type="match status" value="1"/>
</dbReference>
<dbReference type="Proteomes" id="UP001146351">
    <property type="component" value="Unassembled WGS sequence"/>
</dbReference>
<gene>
    <name evidence="6" type="ORF">N7492_008801</name>
</gene>
<dbReference type="CDD" id="cd07730">
    <property type="entry name" value="metallo-hydrolase-like_MBL-fold"/>
    <property type="match status" value="1"/>
</dbReference>
<reference evidence="6" key="1">
    <citation type="submission" date="2022-11" db="EMBL/GenBank/DDBJ databases">
        <authorList>
            <person name="Petersen C."/>
        </authorList>
    </citation>
    <scope>NUCLEOTIDE SEQUENCE</scope>
    <source>
        <strain evidence="6">IBT 21917</strain>
    </source>
</reference>
<dbReference type="PANTHER" id="PTHR42978:SF5">
    <property type="entry name" value="METALLO-BETA-LACTAMASE DOMAIN-CONTAINING PROTEIN"/>
    <property type="match status" value="1"/>
</dbReference>
<sequence length="306" mass="34131">MACPALSFLISHPSGQKTLFDLSIRRDLDNLAPKVLESVQRPAHDWHVSVPQDVSDVLVANGMSLSEVNTIIWSHPHFDHVGNPSLFPKSTDLVVGPGFKKAFGDGYPRQQDAPVLGSDWQGRTLDELDFEKDPRGLSIGMFRAIDWFGDGSFYILNTPGHAIGHLCGLARVQSDSFILMAADCAHHPGVLRPSQHVPLPYEISPSSLPQHWSAGERNTPFYRPAKQFAFNYEECLQTLSGIEVLDADENIFTILAHDHPVLSVLQEKDANGKTWVFPDKPLDTWKAGQLKDLTQWRFLRDFGVDV</sequence>
<dbReference type="AlphaFoldDB" id="A0A9W9LHA4"/>